<evidence type="ECO:0000256" key="1">
    <source>
        <dbReference type="ARBA" id="ARBA00022837"/>
    </source>
</evidence>
<dbReference type="Pfam" id="PF13202">
    <property type="entry name" value="EF-hand_5"/>
    <property type="match status" value="1"/>
</dbReference>
<name>A0A0C3FA90_PILCF</name>
<dbReference type="Gene3D" id="1.10.238.10">
    <property type="entry name" value="EF-hand"/>
    <property type="match status" value="1"/>
</dbReference>
<evidence type="ECO:0000259" key="2">
    <source>
        <dbReference type="PROSITE" id="PS50222"/>
    </source>
</evidence>
<dbReference type="EMBL" id="KN833031">
    <property type="protein sequence ID" value="KIM76834.1"/>
    <property type="molecule type" value="Genomic_DNA"/>
</dbReference>
<reference evidence="3 4" key="1">
    <citation type="submission" date="2014-04" db="EMBL/GenBank/DDBJ databases">
        <authorList>
            <consortium name="DOE Joint Genome Institute"/>
            <person name="Kuo A."/>
            <person name="Tarkka M."/>
            <person name="Buscot F."/>
            <person name="Kohler A."/>
            <person name="Nagy L.G."/>
            <person name="Floudas D."/>
            <person name="Copeland A."/>
            <person name="Barry K.W."/>
            <person name="Cichocki N."/>
            <person name="Veneault-Fourrey C."/>
            <person name="LaButti K."/>
            <person name="Lindquist E.A."/>
            <person name="Lipzen A."/>
            <person name="Lundell T."/>
            <person name="Morin E."/>
            <person name="Murat C."/>
            <person name="Sun H."/>
            <person name="Tunlid A."/>
            <person name="Henrissat B."/>
            <person name="Grigoriev I.V."/>
            <person name="Hibbett D.S."/>
            <person name="Martin F."/>
            <person name="Nordberg H.P."/>
            <person name="Cantor M.N."/>
            <person name="Hua S.X."/>
        </authorList>
    </citation>
    <scope>NUCLEOTIDE SEQUENCE [LARGE SCALE GENOMIC DNA]</scope>
    <source>
        <strain evidence="3 4">F 1598</strain>
    </source>
</reference>
<feature type="domain" description="EF-hand" evidence="2">
    <location>
        <begin position="113"/>
        <end position="141"/>
    </location>
</feature>
<dbReference type="OrthoDB" id="3737830at2759"/>
<keyword evidence="4" id="KW-1185">Reference proteome</keyword>
<reference evidence="4" key="2">
    <citation type="submission" date="2015-01" db="EMBL/GenBank/DDBJ databases">
        <title>Evolutionary Origins and Diversification of the Mycorrhizal Mutualists.</title>
        <authorList>
            <consortium name="DOE Joint Genome Institute"/>
            <consortium name="Mycorrhizal Genomics Consortium"/>
            <person name="Kohler A."/>
            <person name="Kuo A."/>
            <person name="Nagy L.G."/>
            <person name="Floudas D."/>
            <person name="Copeland A."/>
            <person name="Barry K.W."/>
            <person name="Cichocki N."/>
            <person name="Veneault-Fourrey C."/>
            <person name="LaButti K."/>
            <person name="Lindquist E.A."/>
            <person name="Lipzen A."/>
            <person name="Lundell T."/>
            <person name="Morin E."/>
            <person name="Murat C."/>
            <person name="Riley R."/>
            <person name="Ohm R."/>
            <person name="Sun H."/>
            <person name="Tunlid A."/>
            <person name="Henrissat B."/>
            <person name="Grigoriev I.V."/>
            <person name="Hibbett D.S."/>
            <person name="Martin F."/>
        </authorList>
    </citation>
    <scope>NUCLEOTIDE SEQUENCE [LARGE SCALE GENOMIC DNA]</scope>
    <source>
        <strain evidence="4">F 1598</strain>
    </source>
</reference>
<organism evidence="3 4">
    <name type="scientific">Piloderma croceum (strain F 1598)</name>
    <dbReference type="NCBI Taxonomy" id="765440"/>
    <lineage>
        <taxon>Eukaryota</taxon>
        <taxon>Fungi</taxon>
        <taxon>Dikarya</taxon>
        <taxon>Basidiomycota</taxon>
        <taxon>Agaricomycotina</taxon>
        <taxon>Agaricomycetes</taxon>
        <taxon>Agaricomycetidae</taxon>
        <taxon>Atheliales</taxon>
        <taxon>Atheliaceae</taxon>
        <taxon>Piloderma</taxon>
    </lineage>
</organism>
<dbReference type="InterPro" id="IPR002048">
    <property type="entry name" value="EF_hand_dom"/>
</dbReference>
<proteinExistence type="predicted"/>
<dbReference type="InterPro" id="IPR011992">
    <property type="entry name" value="EF-hand-dom_pair"/>
</dbReference>
<dbReference type="SUPFAM" id="SSF47473">
    <property type="entry name" value="EF-hand"/>
    <property type="match status" value="1"/>
</dbReference>
<dbReference type="InParanoid" id="A0A0C3FA90"/>
<dbReference type="PROSITE" id="PS00018">
    <property type="entry name" value="EF_HAND_1"/>
    <property type="match status" value="1"/>
</dbReference>
<dbReference type="AlphaFoldDB" id="A0A0C3FA90"/>
<dbReference type="Proteomes" id="UP000054166">
    <property type="component" value="Unassembled WGS sequence"/>
</dbReference>
<accession>A0A0C3FA90</accession>
<dbReference type="InterPro" id="IPR018247">
    <property type="entry name" value="EF_Hand_1_Ca_BS"/>
</dbReference>
<protein>
    <recommendedName>
        <fullName evidence="2">EF-hand domain-containing protein</fullName>
    </recommendedName>
</protein>
<sequence>MPGYVGQPHDSNRIQATIERRLFEEDTQPQYTSTSCCLDLSLFLLSSPSSSLSTSNVRVTIAALAPTHPRIRVGMAPPAPPAAPMIPAPFSAPDAAAGTVVRPHPSPRMPGVDIFAGADTNGDGKLTFAEWRDSSVCLSFKKSKSDEELSERWAKFDTDNVGYLTKEEVINRKPAA</sequence>
<dbReference type="HOGENOM" id="CLU_1525744_0_0_1"/>
<dbReference type="PROSITE" id="PS50222">
    <property type="entry name" value="EF_HAND_2"/>
    <property type="match status" value="1"/>
</dbReference>
<gene>
    <name evidence="3" type="ORF">PILCRDRAFT_12532</name>
</gene>
<evidence type="ECO:0000313" key="3">
    <source>
        <dbReference type="EMBL" id="KIM76834.1"/>
    </source>
</evidence>
<evidence type="ECO:0000313" key="4">
    <source>
        <dbReference type="Proteomes" id="UP000054166"/>
    </source>
</evidence>
<dbReference type="CDD" id="cd00051">
    <property type="entry name" value="EFh"/>
    <property type="match status" value="1"/>
</dbReference>
<dbReference type="GO" id="GO:0005509">
    <property type="term" value="F:calcium ion binding"/>
    <property type="evidence" value="ECO:0007669"/>
    <property type="project" value="InterPro"/>
</dbReference>
<keyword evidence="1" id="KW-0106">Calcium</keyword>